<feature type="compositionally biased region" description="Low complexity" evidence="1">
    <location>
        <begin position="352"/>
        <end position="368"/>
    </location>
</feature>
<feature type="region of interest" description="Disordered" evidence="1">
    <location>
        <begin position="250"/>
        <end position="270"/>
    </location>
</feature>
<evidence type="ECO:0000313" key="3">
    <source>
        <dbReference type="EMBL" id="GMT16310.1"/>
    </source>
</evidence>
<protein>
    <submittedName>
        <fullName evidence="3">Uncharacterized protein</fullName>
    </submittedName>
</protein>
<evidence type="ECO:0000256" key="2">
    <source>
        <dbReference type="SAM" id="SignalP"/>
    </source>
</evidence>
<organism evidence="3 4">
    <name type="scientific">Pristionchus fissidentatus</name>
    <dbReference type="NCBI Taxonomy" id="1538716"/>
    <lineage>
        <taxon>Eukaryota</taxon>
        <taxon>Metazoa</taxon>
        <taxon>Ecdysozoa</taxon>
        <taxon>Nematoda</taxon>
        <taxon>Chromadorea</taxon>
        <taxon>Rhabditida</taxon>
        <taxon>Rhabditina</taxon>
        <taxon>Diplogasteromorpha</taxon>
        <taxon>Diplogasteroidea</taxon>
        <taxon>Neodiplogasteridae</taxon>
        <taxon>Pristionchus</taxon>
    </lineage>
</organism>
<dbReference type="AlphaFoldDB" id="A0AAV5V9J4"/>
<gene>
    <name evidence="3" type="ORF">PFISCL1PPCAC_7607</name>
</gene>
<accession>A0AAV5V9J4</accession>
<evidence type="ECO:0000256" key="1">
    <source>
        <dbReference type="SAM" id="MobiDB-lite"/>
    </source>
</evidence>
<feature type="compositionally biased region" description="Basic and acidic residues" evidence="1">
    <location>
        <begin position="562"/>
        <end position="577"/>
    </location>
</feature>
<evidence type="ECO:0000313" key="4">
    <source>
        <dbReference type="Proteomes" id="UP001432322"/>
    </source>
</evidence>
<feature type="compositionally biased region" description="Low complexity" evidence="1">
    <location>
        <begin position="335"/>
        <end position="344"/>
    </location>
</feature>
<feature type="compositionally biased region" description="Acidic residues" evidence="1">
    <location>
        <begin position="585"/>
        <end position="596"/>
    </location>
</feature>
<feature type="compositionally biased region" description="Basic and acidic residues" evidence="1">
    <location>
        <begin position="218"/>
        <end position="235"/>
    </location>
</feature>
<feature type="non-terminal residue" evidence="3">
    <location>
        <position position="1"/>
    </location>
</feature>
<feature type="compositionally biased region" description="Basic and acidic residues" evidence="1">
    <location>
        <begin position="506"/>
        <end position="543"/>
    </location>
</feature>
<feature type="chain" id="PRO_5043977850" evidence="2">
    <location>
        <begin position="24"/>
        <end position="616"/>
    </location>
</feature>
<feature type="region of interest" description="Disordered" evidence="1">
    <location>
        <begin position="310"/>
        <end position="602"/>
    </location>
</feature>
<keyword evidence="2" id="KW-0732">Signal</keyword>
<sequence>LSQMGLPALSSALLLLAISSSLANPIPLERTAAWLGSDDVGVLEANVPSTTTVTPLVSEKLTCDDTEADRCLLFPIGCVPAVNCSDRLVIRRVHSGANVGDIIVSLNLHVSRTAHMLVAVPMPDVSNPNSTFLVGCAIDEHVAVVARPDVDGVTEQLQMPWLRLVHVRASADDLECVVAAVSGNVDLPVGDVAVFAGDLTEEVPPVVQSHRIAGSLNEEERSPVEEREEKEEKPEVMPSVVMESRIQKVQVHSAVTHKEEHPVPALEDTDEHSAPILTSVEDHSPTATSQSPPSSSTVVISAKATKLRLKPLHSAEGSSAEQRPHQHEEERRHSSPSSTHTPHAPTHHHHTTTTTTVAPTTVVSTTTTEEQEGEETPSTTLAALKVEEGDEEKSTTVSLPHHEQHRNQHEEKHHHSHERAPIDSSHHSVRLPPPVSTTTEKSKQKHFEDDDEIPEEDKKLLRAIEAGRMSPERKEGDEEDEEEGTSRHHHHAAGDSHAPHATTYELSREAAQDPIGKRPSEHSHHHHYHDERHRAANEDTDGKLKKKEKSRGDENEEEEAEERLHSDDERRERMGEKKHQRREREEEEEEEDDDDSSSALSLIVPLIVCLAPVLMG</sequence>
<feature type="compositionally biased region" description="Basic and acidic residues" evidence="1">
    <location>
        <begin position="400"/>
        <end position="426"/>
    </location>
</feature>
<feature type="region of interest" description="Disordered" evidence="1">
    <location>
        <begin position="209"/>
        <end position="238"/>
    </location>
</feature>
<proteinExistence type="predicted"/>
<dbReference type="EMBL" id="BTSY01000002">
    <property type="protein sequence ID" value="GMT16310.1"/>
    <property type="molecule type" value="Genomic_DNA"/>
</dbReference>
<feature type="signal peptide" evidence="2">
    <location>
        <begin position="1"/>
        <end position="23"/>
    </location>
</feature>
<keyword evidence="4" id="KW-1185">Reference proteome</keyword>
<name>A0AAV5V9J4_9BILA</name>
<comment type="caution">
    <text evidence="3">The sequence shown here is derived from an EMBL/GenBank/DDBJ whole genome shotgun (WGS) entry which is preliminary data.</text>
</comment>
<feature type="compositionally biased region" description="Basic and acidic residues" evidence="1">
    <location>
        <begin position="322"/>
        <end position="333"/>
    </location>
</feature>
<reference evidence="3" key="1">
    <citation type="submission" date="2023-10" db="EMBL/GenBank/DDBJ databases">
        <title>Genome assembly of Pristionchus species.</title>
        <authorList>
            <person name="Yoshida K."/>
            <person name="Sommer R.J."/>
        </authorList>
    </citation>
    <scope>NUCLEOTIDE SEQUENCE</scope>
    <source>
        <strain evidence="3">RS5133</strain>
    </source>
</reference>
<dbReference type="Proteomes" id="UP001432322">
    <property type="component" value="Unassembled WGS sequence"/>
</dbReference>